<keyword evidence="2" id="KW-1003">Cell membrane</keyword>
<protein>
    <submittedName>
        <fullName evidence="7">Cobalt ABC transporter permease</fullName>
    </submittedName>
</protein>
<reference evidence="7 8" key="1">
    <citation type="submission" date="2019-02" db="EMBL/GenBank/DDBJ databases">
        <title>Haloarcula mannanilyticum sp. nov., a mannan degrading haloarchaeon isolated from commercial salt.</title>
        <authorList>
            <person name="Enomoto S."/>
            <person name="Shimane Y."/>
            <person name="Kamekura M."/>
            <person name="Ito T."/>
            <person name="Moriya O."/>
            <person name="Ihara K."/>
            <person name="Takahashi-Ando N."/>
            <person name="Fukushima Y."/>
            <person name="Yoshida Y."/>
            <person name="Usama R."/>
            <person name="Takai K."/>
            <person name="Minegishi H."/>
        </authorList>
    </citation>
    <scope>NUCLEOTIDE SEQUENCE [LARGE SCALE GENOMIC DNA]</scope>
    <source>
        <strain evidence="7 8">MD130-1</strain>
    </source>
</reference>
<name>A0A4C2ENS3_9EURY</name>
<evidence type="ECO:0000256" key="3">
    <source>
        <dbReference type="ARBA" id="ARBA00022692"/>
    </source>
</evidence>
<dbReference type="EMBL" id="BIXZ01000013">
    <property type="protein sequence ID" value="GCF15996.1"/>
    <property type="molecule type" value="Genomic_DNA"/>
</dbReference>
<accession>A0A4C2ENS3</accession>
<feature type="transmembrane region" description="Helical" evidence="6">
    <location>
        <begin position="108"/>
        <end position="131"/>
    </location>
</feature>
<gene>
    <name evidence="7" type="ORF">Harman_39310</name>
</gene>
<feature type="transmembrane region" description="Helical" evidence="6">
    <location>
        <begin position="79"/>
        <end position="102"/>
    </location>
</feature>
<dbReference type="PANTHER" id="PTHR34857">
    <property type="entry name" value="SLL0384 PROTEIN"/>
    <property type="match status" value="1"/>
</dbReference>
<evidence type="ECO:0000256" key="4">
    <source>
        <dbReference type="ARBA" id="ARBA00022989"/>
    </source>
</evidence>
<keyword evidence="4 6" id="KW-1133">Transmembrane helix</keyword>
<feature type="transmembrane region" description="Helical" evidence="6">
    <location>
        <begin position="42"/>
        <end position="67"/>
    </location>
</feature>
<keyword evidence="3 6" id="KW-0812">Transmembrane</keyword>
<sequence>MMAALDDLREATSVEAIKSDLLRTAYENEGSFLHKLDPRVLLLWYVVFLFVPWLFYDVTVLLGLLVFVSALAMLSRVSLFLVGLMTFTVATTLGSYAVVTVFTGDPVAAVRALIPFTLKLTIISVSSLAVFSSMGPKTLSQGLQSLGIPRQFTFLITYGYRMLPVLFEEYHDLVNSFRLRSTAPSNPGWFRWRHYTYLLKLSMRAFYPMIFNVAKRSRVTVEAMEARGFSHSLQDDASTDLRLADMKIRPLDVGFFAGSLTLVAVLAVFI</sequence>
<evidence type="ECO:0000256" key="5">
    <source>
        <dbReference type="ARBA" id="ARBA00023136"/>
    </source>
</evidence>
<keyword evidence="5 6" id="KW-0472">Membrane</keyword>
<keyword evidence="8" id="KW-1185">Reference proteome</keyword>
<proteinExistence type="predicted"/>
<evidence type="ECO:0000256" key="2">
    <source>
        <dbReference type="ARBA" id="ARBA00022475"/>
    </source>
</evidence>
<evidence type="ECO:0000256" key="1">
    <source>
        <dbReference type="ARBA" id="ARBA00004141"/>
    </source>
</evidence>
<dbReference type="GO" id="GO:0005886">
    <property type="term" value="C:plasma membrane"/>
    <property type="evidence" value="ECO:0007669"/>
    <property type="project" value="UniProtKB-ARBA"/>
</dbReference>
<feature type="transmembrane region" description="Helical" evidence="6">
    <location>
        <begin position="251"/>
        <end position="269"/>
    </location>
</feature>
<organism evidence="7 8">
    <name type="scientific">Haloarcula mannanilytica</name>
    <dbReference type="NCBI Taxonomy" id="2509225"/>
    <lineage>
        <taxon>Archaea</taxon>
        <taxon>Methanobacteriati</taxon>
        <taxon>Methanobacteriota</taxon>
        <taxon>Stenosarchaea group</taxon>
        <taxon>Halobacteria</taxon>
        <taxon>Halobacteriales</taxon>
        <taxon>Haloarculaceae</taxon>
        <taxon>Haloarcula</taxon>
    </lineage>
</organism>
<dbReference type="PANTHER" id="PTHR34857:SF2">
    <property type="entry name" value="SLL0384 PROTEIN"/>
    <property type="match status" value="1"/>
</dbReference>
<evidence type="ECO:0000313" key="7">
    <source>
        <dbReference type="EMBL" id="GCF15996.1"/>
    </source>
</evidence>
<evidence type="ECO:0000313" key="8">
    <source>
        <dbReference type="Proteomes" id="UP000304382"/>
    </source>
</evidence>
<evidence type="ECO:0000256" key="6">
    <source>
        <dbReference type="SAM" id="Phobius"/>
    </source>
</evidence>
<dbReference type="AlphaFoldDB" id="A0A4C2ENS3"/>
<comment type="subcellular location">
    <subcellularLocation>
        <location evidence="1">Membrane</location>
        <topology evidence="1">Multi-pass membrane protein</topology>
    </subcellularLocation>
</comment>
<dbReference type="CDD" id="cd16914">
    <property type="entry name" value="EcfT"/>
    <property type="match status" value="1"/>
</dbReference>
<dbReference type="InterPro" id="IPR051611">
    <property type="entry name" value="ECF_transporter_component"/>
</dbReference>
<dbReference type="InterPro" id="IPR003339">
    <property type="entry name" value="ABC/ECF_trnsptr_transmembrane"/>
</dbReference>
<dbReference type="Pfam" id="PF02361">
    <property type="entry name" value="CbiQ"/>
    <property type="match status" value="1"/>
</dbReference>
<comment type="caution">
    <text evidence="7">The sequence shown here is derived from an EMBL/GenBank/DDBJ whole genome shotgun (WGS) entry which is preliminary data.</text>
</comment>
<dbReference type="Proteomes" id="UP000304382">
    <property type="component" value="Unassembled WGS sequence"/>
</dbReference>